<comment type="subunit">
    <text evidence="3">Homotrimer.</text>
</comment>
<dbReference type="PANTHER" id="PTHR30246:SF1">
    <property type="entry name" value="2-DEHYDRO-3-DEOXY-6-PHOSPHOGALACTONATE ALDOLASE-RELATED"/>
    <property type="match status" value="1"/>
</dbReference>
<dbReference type="Pfam" id="PF01081">
    <property type="entry name" value="Aldolase"/>
    <property type="match status" value="1"/>
</dbReference>
<sequence>MTRKLIAILRGLPPGDAIAVGQALVDAGITTIEVPLNSPEPLVSIARLAQAFAGRGEVRIGAGTVLTAQEVAQVRAAGGRLIVSPNTDAQVIGAAVAQGLDCWPGVFTPTEAFAALRAGATGLKLFPGALAGPEGLRALRAVLPPATQVYAVGGAGPGNFAAWRAAGADGFGLGTALYAPGLTADAVAARARAVVVAYDAAGGPA</sequence>
<dbReference type="Proteomes" id="UP000286594">
    <property type="component" value="Unassembled WGS sequence"/>
</dbReference>
<reference evidence="6 7" key="1">
    <citation type="submission" date="2019-01" db="EMBL/GenBank/DDBJ databases">
        <title>Sinorhodobacter populi sp. nov. isolated from the symptomatic bark tissue of Populus euramericana canker.</title>
        <authorList>
            <person name="Xu G."/>
        </authorList>
    </citation>
    <scope>NUCLEOTIDE SEQUENCE [LARGE SCALE GENOMIC DNA]</scope>
    <source>
        <strain evidence="6 7">CCTCC AB2012026</strain>
    </source>
</reference>
<keyword evidence="4 6" id="KW-0456">Lyase</keyword>
<proteinExistence type="inferred from homology"/>
<accession>A0A443LGU9</accession>
<evidence type="ECO:0000313" key="6">
    <source>
        <dbReference type="EMBL" id="RWR48305.1"/>
    </source>
</evidence>
<dbReference type="EC" id="4.1.2.21" evidence="6"/>
<dbReference type="InterPro" id="IPR013785">
    <property type="entry name" value="Aldolase_TIM"/>
</dbReference>
<dbReference type="NCBIfam" id="NF006600">
    <property type="entry name" value="PRK09140.1"/>
    <property type="match status" value="1"/>
</dbReference>
<evidence type="ECO:0000256" key="4">
    <source>
        <dbReference type="ARBA" id="ARBA00023239"/>
    </source>
</evidence>
<keyword evidence="5" id="KW-0119">Carbohydrate metabolism</keyword>
<comment type="caution">
    <text evidence="6">The sequence shown here is derived from an EMBL/GenBank/DDBJ whole genome shotgun (WGS) entry which is preliminary data.</text>
</comment>
<evidence type="ECO:0000256" key="5">
    <source>
        <dbReference type="ARBA" id="ARBA00023277"/>
    </source>
</evidence>
<dbReference type="RefSeq" id="WP_128149146.1">
    <property type="nucleotide sequence ID" value="NZ_SAVB01000011.1"/>
</dbReference>
<dbReference type="OrthoDB" id="7204076at2"/>
<keyword evidence="7" id="KW-1185">Reference proteome</keyword>
<name>A0A443LGU9_9RHOB</name>
<evidence type="ECO:0000256" key="1">
    <source>
        <dbReference type="ARBA" id="ARBA00004761"/>
    </source>
</evidence>
<dbReference type="SUPFAM" id="SSF51569">
    <property type="entry name" value="Aldolase"/>
    <property type="match status" value="1"/>
</dbReference>
<dbReference type="Gene3D" id="3.20.20.70">
    <property type="entry name" value="Aldolase class I"/>
    <property type="match status" value="1"/>
</dbReference>
<comment type="similarity">
    <text evidence="2">Belongs to the KHG/KDPG aldolase family.</text>
</comment>
<dbReference type="AlphaFoldDB" id="A0A443LGU9"/>
<dbReference type="InterPro" id="IPR000887">
    <property type="entry name" value="Aldlse_KDPG_KHG"/>
</dbReference>
<dbReference type="PANTHER" id="PTHR30246">
    <property type="entry name" value="2-KETO-3-DEOXY-6-PHOSPHOGLUCONATE ALDOLASE"/>
    <property type="match status" value="1"/>
</dbReference>
<dbReference type="EMBL" id="SAVB01000011">
    <property type="protein sequence ID" value="RWR48305.1"/>
    <property type="molecule type" value="Genomic_DNA"/>
</dbReference>
<dbReference type="GO" id="GO:0008674">
    <property type="term" value="F:2-dehydro-3-deoxy-6-phosphogalactonate aldolase activity"/>
    <property type="evidence" value="ECO:0007669"/>
    <property type="project" value="UniProtKB-EC"/>
</dbReference>
<gene>
    <name evidence="6" type="ORF">EOW65_10310</name>
</gene>
<comment type="pathway">
    <text evidence="1">Carbohydrate acid metabolism.</text>
</comment>
<dbReference type="CDD" id="cd00452">
    <property type="entry name" value="KDPG_aldolase"/>
    <property type="match status" value="1"/>
</dbReference>
<protein>
    <submittedName>
        <fullName evidence="6">2-dehydro-3-deoxy-6-phosphogalactonate aldolase</fullName>
        <ecNumber evidence="6">4.1.2.21</ecNumber>
    </submittedName>
</protein>
<evidence type="ECO:0000256" key="3">
    <source>
        <dbReference type="ARBA" id="ARBA00011233"/>
    </source>
</evidence>
<organism evidence="6 7">
    <name type="scientific">Paenirhodobacter ferrireducens</name>
    <dbReference type="NCBI Taxonomy" id="1215032"/>
    <lineage>
        <taxon>Bacteria</taxon>
        <taxon>Pseudomonadati</taxon>
        <taxon>Pseudomonadota</taxon>
        <taxon>Alphaproteobacteria</taxon>
        <taxon>Rhodobacterales</taxon>
        <taxon>Rhodobacter group</taxon>
        <taxon>Paenirhodobacter</taxon>
    </lineage>
</organism>
<evidence type="ECO:0000313" key="7">
    <source>
        <dbReference type="Proteomes" id="UP000286594"/>
    </source>
</evidence>
<evidence type="ECO:0000256" key="2">
    <source>
        <dbReference type="ARBA" id="ARBA00006906"/>
    </source>
</evidence>